<name>A0ABS3BBV6_9GAMM</name>
<evidence type="ECO:0000313" key="1">
    <source>
        <dbReference type="EMBL" id="MBN7769298.1"/>
    </source>
</evidence>
<proteinExistence type="predicted"/>
<comment type="caution">
    <text evidence="1">The sequence shown here is derived from an EMBL/GenBank/DDBJ whole genome shotgun (WGS) entry which is preliminary data.</text>
</comment>
<organism evidence="1 2">
    <name type="scientific">Marinobacter daepoensis</name>
    <dbReference type="NCBI Taxonomy" id="262077"/>
    <lineage>
        <taxon>Bacteria</taxon>
        <taxon>Pseudomonadati</taxon>
        <taxon>Pseudomonadota</taxon>
        <taxon>Gammaproteobacteria</taxon>
        <taxon>Pseudomonadales</taxon>
        <taxon>Marinobacteraceae</taxon>
        <taxon>Marinobacter</taxon>
    </lineage>
</organism>
<sequence>MGKSIALAGLLVLLLVLLVFQYMITSVPGLEPPIVVRDARLVDDDNSLMVSLIGRDGRRFTVGLRGDMTEKPEEAALFFISRPDLVPYVYWPGYRSNDEKRVLRLLGAWAKTQDAPAPGELTAAIESGLPAQGAAHATAYQIYTVLKDRN</sequence>
<protein>
    <submittedName>
        <fullName evidence="1">Uncharacterized protein</fullName>
    </submittedName>
</protein>
<keyword evidence="2" id="KW-1185">Reference proteome</keyword>
<reference evidence="1 2" key="1">
    <citation type="submission" date="2021-02" db="EMBL/GenBank/DDBJ databases">
        <title>PHA producing bacteria isolated from coastal sediment in Guangdong, Shenzhen.</title>
        <authorList>
            <person name="Zheng W."/>
            <person name="Yu S."/>
            <person name="Huang Y."/>
        </authorList>
    </citation>
    <scope>NUCLEOTIDE SEQUENCE [LARGE SCALE GENOMIC DNA]</scope>
    <source>
        <strain evidence="1 2">TN21-5</strain>
    </source>
</reference>
<accession>A0ABS3BBV6</accession>
<evidence type="ECO:0000313" key="2">
    <source>
        <dbReference type="Proteomes" id="UP000664344"/>
    </source>
</evidence>
<dbReference type="Proteomes" id="UP000664344">
    <property type="component" value="Unassembled WGS sequence"/>
</dbReference>
<dbReference type="EMBL" id="JAFKDB010000008">
    <property type="protein sequence ID" value="MBN7769298.1"/>
    <property type="molecule type" value="Genomic_DNA"/>
</dbReference>
<gene>
    <name evidence="1" type="ORF">JYP53_05190</name>
</gene>
<dbReference type="RefSeq" id="WP_029653722.1">
    <property type="nucleotide sequence ID" value="NZ_JAFKDB010000008.1"/>
</dbReference>